<dbReference type="InterPro" id="IPR038508">
    <property type="entry name" value="ArfGAP_dom_sf"/>
</dbReference>
<dbReference type="Gene3D" id="1.10.220.150">
    <property type="entry name" value="Arf GTPase activating protein"/>
    <property type="match status" value="1"/>
</dbReference>
<dbReference type="GO" id="GO:0005096">
    <property type="term" value="F:GTPase activator activity"/>
    <property type="evidence" value="ECO:0007669"/>
    <property type="project" value="InterPro"/>
</dbReference>
<dbReference type="InterPro" id="IPR001164">
    <property type="entry name" value="ArfGAP_dom"/>
</dbReference>
<evidence type="ECO:0000259" key="6">
    <source>
        <dbReference type="PROSITE" id="PS50003"/>
    </source>
</evidence>
<evidence type="ECO:0000256" key="2">
    <source>
        <dbReference type="ARBA" id="ARBA00022771"/>
    </source>
</evidence>
<evidence type="ECO:0000313" key="9">
    <source>
        <dbReference type="RefSeq" id="XP_021803815.1"/>
    </source>
</evidence>
<dbReference type="AlphaFoldDB" id="A0A6P5RFY6"/>
<feature type="domain" description="Arf-GAP" evidence="7">
    <location>
        <begin position="178"/>
        <end position="235"/>
    </location>
</feature>
<dbReference type="PRINTS" id="PR00405">
    <property type="entry name" value="REVINTRACTNG"/>
</dbReference>
<evidence type="ECO:0000259" key="7">
    <source>
        <dbReference type="PROSITE" id="PS50115"/>
    </source>
</evidence>
<name>A0A6P5RFY6_PRUAV</name>
<dbReference type="SUPFAM" id="SSF50729">
    <property type="entry name" value="PH domain-like"/>
    <property type="match status" value="1"/>
</dbReference>
<dbReference type="PANTHER" id="PTHR23180:SF160">
    <property type="entry name" value="ADP-RIBOSYLATION FACTOR GTPASE-ACTIVATING PROTEIN EFFECTOR PROTEIN 1"/>
    <property type="match status" value="1"/>
</dbReference>
<dbReference type="SUPFAM" id="SSF57863">
    <property type="entry name" value="ArfGap/RecO-like zinc finger"/>
    <property type="match status" value="1"/>
</dbReference>
<dbReference type="PROSITE" id="PS50003">
    <property type="entry name" value="PH_DOMAIN"/>
    <property type="match status" value="1"/>
</dbReference>
<dbReference type="InterPro" id="IPR037278">
    <property type="entry name" value="ARFGAP/RecO"/>
</dbReference>
<dbReference type="RefSeq" id="XP_021803815.1">
    <property type="nucleotide sequence ID" value="XM_021948123.1"/>
</dbReference>
<keyword evidence="1" id="KW-0479">Metal-binding</keyword>
<organism evidence="8 9">
    <name type="scientific">Prunus avium</name>
    <name type="common">Cherry</name>
    <name type="synonym">Cerasus avium</name>
    <dbReference type="NCBI Taxonomy" id="42229"/>
    <lineage>
        <taxon>Eukaryota</taxon>
        <taxon>Viridiplantae</taxon>
        <taxon>Streptophyta</taxon>
        <taxon>Embryophyta</taxon>
        <taxon>Tracheophyta</taxon>
        <taxon>Spermatophyta</taxon>
        <taxon>Magnoliopsida</taxon>
        <taxon>eudicotyledons</taxon>
        <taxon>Gunneridae</taxon>
        <taxon>Pentapetalae</taxon>
        <taxon>rosids</taxon>
        <taxon>fabids</taxon>
        <taxon>Rosales</taxon>
        <taxon>Rosaceae</taxon>
        <taxon>Amygdaloideae</taxon>
        <taxon>Amygdaleae</taxon>
        <taxon>Prunus</taxon>
    </lineage>
</organism>
<sequence length="235" mass="25856">MLYYYRKQCSKPSGSGSQLSGQRNSSELGSGLLSRWLSSHYHGGVHDEKSVAHHTVNLLTSTIKVDADQSDLRFCFRIISPTKNYTLQAESALDQMDWIEKITGVIASLLSSQAPERFLPASPMGSHRRSASESSSFESSDFDHTGVEELASERSLPTAHSDRPLRSSQQQRSSLKSEKTIDMLRRVCGNDKCADCGAPEPDWASLNLGVLVCIECSGVHRNLGVHISKVIILFS</sequence>
<dbReference type="Gene3D" id="2.30.29.30">
    <property type="entry name" value="Pleckstrin-homology domain (PH domain)/Phosphotyrosine-binding domain (PTB)"/>
    <property type="match status" value="1"/>
</dbReference>
<evidence type="ECO:0000256" key="3">
    <source>
        <dbReference type="ARBA" id="ARBA00022833"/>
    </source>
</evidence>
<reference evidence="9" key="1">
    <citation type="submission" date="2025-08" db="UniProtKB">
        <authorList>
            <consortium name="RefSeq"/>
        </authorList>
    </citation>
    <scope>IDENTIFICATION</scope>
</reference>
<feature type="domain" description="PH" evidence="6">
    <location>
        <begin position="1"/>
        <end position="107"/>
    </location>
</feature>
<proteinExistence type="predicted"/>
<evidence type="ECO:0000256" key="1">
    <source>
        <dbReference type="ARBA" id="ARBA00022723"/>
    </source>
</evidence>
<accession>A0A6P5RFY6</accession>
<feature type="region of interest" description="Disordered" evidence="5">
    <location>
        <begin position="120"/>
        <end position="177"/>
    </location>
</feature>
<keyword evidence="8" id="KW-1185">Reference proteome</keyword>
<dbReference type="Pfam" id="PF01412">
    <property type="entry name" value="ArfGap"/>
    <property type="match status" value="1"/>
</dbReference>
<evidence type="ECO:0000256" key="4">
    <source>
        <dbReference type="PROSITE-ProRule" id="PRU00288"/>
    </source>
</evidence>
<dbReference type="Proteomes" id="UP000515124">
    <property type="component" value="Unplaced"/>
</dbReference>
<dbReference type="KEGG" id="pavi:110748092"/>
<dbReference type="Pfam" id="PF00169">
    <property type="entry name" value="PH"/>
    <property type="match status" value="1"/>
</dbReference>
<dbReference type="InterPro" id="IPR011993">
    <property type="entry name" value="PH-like_dom_sf"/>
</dbReference>
<evidence type="ECO:0000313" key="8">
    <source>
        <dbReference type="Proteomes" id="UP000515124"/>
    </source>
</evidence>
<dbReference type="PANTHER" id="PTHR23180">
    <property type="entry name" value="CENTAURIN/ARF"/>
    <property type="match status" value="1"/>
</dbReference>
<evidence type="ECO:0000256" key="5">
    <source>
        <dbReference type="SAM" id="MobiDB-lite"/>
    </source>
</evidence>
<dbReference type="InterPro" id="IPR001849">
    <property type="entry name" value="PH_domain"/>
</dbReference>
<keyword evidence="2 4" id="KW-0863">Zinc-finger</keyword>
<protein>
    <submittedName>
        <fullName evidence="9">ADP-ribosylation factor GTPase-activating protein AGD3-like</fullName>
    </submittedName>
</protein>
<dbReference type="InterPro" id="IPR045258">
    <property type="entry name" value="ACAP1/2/3-like"/>
</dbReference>
<dbReference type="SMART" id="SM00105">
    <property type="entry name" value="ArfGap"/>
    <property type="match status" value="1"/>
</dbReference>
<gene>
    <name evidence="9" type="primary">LOC110748092</name>
</gene>
<dbReference type="GO" id="GO:0008270">
    <property type="term" value="F:zinc ion binding"/>
    <property type="evidence" value="ECO:0007669"/>
    <property type="project" value="UniProtKB-KW"/>
</dbReference>
<keyword evidence="3" id="KW-0862">Zinc</keyword>
<dbReference type="PROSITE" id="PS50115">
    <property type="entry name" value="ARFGAP"/>
    <property type="match status" value="1"/>
</dbReference>
<dbReference type="GeneID" id="110748092"/>
<dbReference type="CDD" id="cd08204">
    <property type="entry name" value="ArfGap"/>
    <property type="match status" value="1"/>
</dbReference>